<reference evidence="4" key="1">
    <citation type="journal article" date="2019" name="Int. J. Syst. Evol. Microbiol.">
        <title>The Global Catalogue of Microorganisms (GCM) 10K type strain sequencing project: providing services to taxonomists for standard genome sequencing and annotation.</title>
        <authorList>
            <consortium name="The Broad Institute Genomics Platform"/>
            <consortium name="The Broad Institute Genome Sequencing Center for Infectious Disease"/>
            <person name="Wu L."/>
            <person name="Ma J."/>
        </authorList>
    </citation>
    <scope>NUCLEOTIDE SEQUENCE [LARGE SCALE GENOMIC DNA]</scope>
    <source>
        <strain evidence="4">CGMCC 4.7241</strain>
    </source>
</reference>
<dbReference type="InterPro" id="IPR051797">
    <property type="entry name" value="TrmB-like"/>
</dbReference>
<comment type="caution">
    <text evidence="3">The sequence shown here is derived from an EMBL/GenBank/DDBJ whole genome shotgun (WGS) entry which is preliminary data.</text>
</comment>
<name>A0ABV7Y5R8_9ACTN</name>
<dbReference type="CDD" id="cd06170">
    <property type="entry name" value="LuxR_C_like"/>
    <property type="match status" value="1"/>
</dbReference>
<dbReference type="InterPro" id="IPR002831">
    <property type="entry name" value="Tscrpt_reg_TrmB_N"/>
</dbReference>
<dbReference type="PANTHER" id="PTHR34293">
    <property type="entry name" value="HTH-TYPE TRANSCRIPTIONAL REGULATOR TRMBL2"/>
    <property type="match status" value="1"/>
</dbReference>
<dbReference type="SMART" id="SM00421">
    <property type="entry name" value="HTH_LUXR"/>
    <property type="match status" value="1"/>
</dbReference>
<dbReference type="InterPro" id="IPR016032">
    <property type="entry name" value="Sig_transdc_resp-reg_C-effctor"/>
</dbReference>
<proteinExistence type="predicted"/>
<evidence type="ECO:0000256" key="1">
    <source>
        <dbReference type="SAM" id="MobiDB-lite"/>
    </source>
</evidence>
<feature type="region of interest" description="Disordered" evidence="1">
    <location>
        <begin position="334"/>
        <end position="356"/>
    </location>
</feature>
<dbReference type="Pfam" id="PF00196">
    <property type="entry name" value="GerE"/>
    <property type="match status" value="1"/>
</dbReference>
<dbReference type="PANTHER" id="PTHR34293:SF1">
    <property type="entry name" value="HTH-TYPE TRANSCRIPTIONAL REGULATOR TRMBL2"/>
    <property type="match status" value="1"/>
</dbReference>
<dbReference type="SUPFAM" id="SSF46894">
    <property type="entry name" value="C-terminal effector domain of the bipartite response regulators"/>
    <property type="match status" value="1"/>
</dbReference>
<protein>
    <submittedName>
        <fullName evidence="3">Helix-turn-helix domain-containing protein</fullName>
    </submittedName>
</protein>
<dbReference type="SUPFAM" id="SSF56024">
    <property type="entry name" value="Phospholipase D/nuclease"/>
    <property type="match status" value="1"/>
</dbReference>
<keyword evidence="4" id="KW-1185">Reference proteome</keyword>
<dbReference type="InterPro" id="IPR000792">
    <property type="entry name" value="Tscrpt_reg_LuxR_C"/>
</dbReference>
<dbReference type="PROSITE" id="PS50043">
    <property type="entry name" value="HTH_LUXR_2"/>
    <property type="match status" value="1"/>
</dbReference>
<feature type="domain" description="HTH luxR-type" evidence="2">
    <location>
        <begin position="258"/>
        <end position="323"/>
    </location>
</feature>
<evidence type="ECO:0000259" key="2">
    <source>
        <dbReference type="PROSITE" id="PS50043"/>
    </source>
</evidence>
<dbReference type="InterPro" id="IPR036388">
    <property type="entry name" value="WH-like_DNA-bd_sf"/>
</dbReference>
<evidence type="ECO:0000313" key="3">
    <source>
        <dbReference type="EMBL" id="MFC3760631.1"/>
    </source>
</evidence>
<dbReference type="EMBL" id="JBHRZH010000006">
    <property type="protein sequence ID" value="MFC3760631.1"/>
    <property type="molecule type" value="Genomic_DNA"/>
</dbReference>
<dbReference type="Pfam" id="PF01978">
    <property type="entry name" value="TrmB"/>
    <property type="match status" value="1"/>
</dbReference>
<dbReference type="Gene3D" id="1.10.10.10">
    <property type="entry name" value="Winged helix-like DNA-binding domain superfamily/Winged helix DNA-binding domain"/>
    <property type="match status" value="2"/>
</dbReference>
<dbReference type="SUPFAM" id="SSF46785">
    <property type="entry name" value="Winged helix' DNA-binding domain"/>
    <property type="match status" value="1"/>
</dbReference>
<sequence>MWEVLGLDRQMRETYRMLLREQECTAADVSDRLGLSWNQAEDALDRLAAAGLAVAVPDAPHRIVPVDPQRSFGPLLARRQAEVAARQQELARTQEAVLTLVAAFSTREPHSPPAPPRFCTGVAEVCEQIEALVLAAQATVVTVLPSPAWDLALTVRSDPVEQAIDRGVAVRVLYPDAVRSDPAALGQAKWLLAAGGVVRVGGALPPTMIIIDGRVVIVPADGEVPTALVVYNRPLARALATLFDVAWQDAYPVQAAPAPDPSTGLSNAERCLLRLLGKGMTDASAARQLGVSLRTVRRMMAEIMARLGARSRFEAGIRAAERGWIGSAPRPLPHQPAAHAVSSRPRQAVTPVIMSS</sequence>
<gene>
    <name evidence="3" type="ORF">ACFOUW_07265</name>
</gene>
<accession>A0ABV7Y5R8</accession>
<dbReference type="RefSeq" id="WP_205116853.1">
    <property type="nucleotide sequence ID" value="NZ_JAFBCM010000001.1"/>
</dbReference>
<evidence type="ECO:0000313" key="4">
    <source>
        <dbReference type="Proteomes" id="UP001595699"/>
    </source>
</evidence>
<dbReference type="Proteomes" id="UP001595699">
    <property type="component" value="Unassembled WGS sequence"/>
</dbReference>
<dbReference type="InterPro" id="IPR036390">
    <property type="entry name" value="WH_DNA-bd_sf"/>
</dbReference>
<organism evidence="3 4">
    <name type="scientific">Tenggerimyces flavus</name>
    <dbReference type="NCBI Taxonomy" id="1708749"/>
    <lineage>
        <taxon>Bacteria</taxon>
        <taxon>Bacillati</taxon>
        <taxon>Actinomycetota</taxon>
        <taxon>Actinomycetes</taxon>
        <taxon>Propionibacteriales</taxon>
        <taxon>Nocardioidaceae</taxon>
        <taxon>Tenggerimyces</taxon>
    </lineage>
</organism>